<evidence type="ECO:0000313" key="4">
    <source>
        <dbReference type="EMBL" id="MBP2435596.1"/>
    </source>
</evidence>
<proteinExistence type="predicted"/>
<evidence type="ECO:0000259" key="3">
    <source>
        <dbReference type="PROSITE" id="PS51186"/>
    </source>
</evidence>
<keyword evidence="5" id="KW-1185">Reference proteome</keyword>
<dbReference type="Pfam" id="PF00583">
    <property type="entry name" value="Acetyltransf_1"/>
    <property type="match status" value="1"/>
</dbReference>
<dbReference type="InterPro" id="IPR016181">
    <property type="entry name" value="Acyl_CoA_acyltransferase"/>
</dbReference>
<feature type="domain" description="N-acetyltransferase" evidence="3">
    <location>
        <begin position="4"/>
        <end position="143"/>
    </location>
</feature>
<sequence>MNDLRIVDLPADSDLWGVALPVLQELRPHLSRSVLDDILIEAAPQGLAFIGAFDGDTCVGVAGWRVIANTSAVRKAYVDDLVTAASTRSRGVGALLLDDIEQRARQAQCHVLDLDSGVQRFDAHRFYLRERMSIQAHHFVKAL</sequence>
<accession>A0ABS4ZE79</accession>
<dbReference type="CDD" id="cd04301">
    <property type="entry name" value="NAT_SF"/>
    <property type="match status" value="1"/>
</dbReference>
<name>A0ABS4ZE79_9MICO</name>
<protein>
    <submittedName>
        <fullName evidence="4">GNAT superfamily N-acetyltransferase</fullName>
    </submittedName>
</protein>
<evidence type="ECO:0000256" key="1">
    <source>
        <dbReference type="ARBA" id="ARBA00022679"/>
    </source>
</evidence>
<organism evidence="4 5">
    <name type="scientific">Microbacterium amylolyticum</name>
    <dbReference type="NCBI Taxonomy" id="936337"/>
    <lineage>
        <taxon>Bacteria</taxon>
        <taxon>Bacillati</taxon>
        <taxon>Actinomycetota</taxon>
        <taxon>Actinomycetes</taxon>
        <taxon>Micrococcales</taxon>
        <taxon>Microbacteriaceae</taxon>
        <taxon>Microbacterium</taxon>
    </lineage>
</organism>
<dbReference type="InterPro" id="IPR000182">
    <property type="entry name" value="GNAT_dom"/>
</dbReference>
<reference evidence="4 5" key="1">
    <citation type="submission" date="2021-03" db="EMBL/GenBank/DDBJ databases">
        <title>Sequencing the genomes of 1000 actinobacteria strains.</title>
        <authorList>
            <person name="Klenk H.-P."/>
        </authorList>
    </citation>
    <scope>NUCLEOTIDE SEQUENCE [LARGE SCALE GENOMIC DNA]</scope>
    <source>
        <strain evidence="4 5">DSM 24221</strain>
    </source>
</reference>
<evidence type="ECO:0000256" key="2">
    <source>
        <dbReference type="ARBA" id="ARBA00023315"/>
    </source>
</evidence>
<gene>
    <name evidence="4" type="ORF">JOF34_000182</name>
</gene>
<dbReference type="EMBL" id="JAGIOL010000001">
    <property type="protein sequence ID" value="MBP2435596.1"/>
    <property type="molecule type" value="Genomic_DNA"/>
</dbReference>
<dbReference type="PANTHER" id="PTHR43877">
    <property type="entry name" value="AMINOALKYLPHOSPHONATE N-ACETYLTRANSFERASE-RELATED-RELATED"/>
    <property type="match status" value="1"/>
</dbReference>
<dbReference type="SUPFAM" id="SSF55729">
    <property type="entry name" value="Acyl-CoA N-acyltransferases (Nat)"/>
    <property type="match status" value="1"/>
</dbReference>
<keyword evidence="2" id="KW-0012">Acyltransferase</keyword>
<dbReference type="Gene3D" id="3.40.630.30">
    <property type="match status" value="1"/>
</dbReference>
<evidence type="ECO:0000313" key="5">
    <source>
        <dbReference type="Proteomes" id="UP001519362"/>
    </source>
</evidence>
<dbReference type="RefSeq" id="WP_241245026.1">
    <property type="nucleotide sequence ID" value="NZ_CP049253.1"/>
</dbReference>
<dbReference type="PROSITE" id="PS51186">
    <property type="entry name" value="GNAT"/>
    <property type="match status" value="1"/>
</dbReference>
<dbReference type="Proteomes" id="UP001519362">
    <property type="component" value="Unassembled WGS sequence"/>
</dbReference>
<dbReference type="InterPro" id="IPR050832">
    <property type="entry name" value="Bact_Acetyltransf"/>
</dbReference>
<keyword evidence="1" id="KW-0808">Transferase</keyword>
<comment type="caution">
    <text evidence="4">The sequence shown here is derived from an EMBL/GenBank/DDBJ whole genome shotgun (WGS) entry which is preliminary data.</text>
</comment>
<dbReference type="PANTHER" id="PTHR43877:SF2">
    <property type="entry name" value="AMINOALKYLPHOSPHONATE N-ACETYLTRANSFERASE-RELATED"/>
    <property type="match status" value="1"/>
</dbReference>